<comment type="caution">
    <text evidence="2">The sequence shown here is derived from an EMBL/GenBank/DDBJ whole genome shotgun (WGS) entry which is preliminary data.</text>
</comment>
<organism evidence="2 3">
    <name type="scientific">Ktedonospora formicarum</name>
    <dbReference type="NCBI Taxonomy" id="2778364"/>
    <lineage>
        <taxon>Bacteria</taxon>
        <taxon>Bacillati</taxon>
        <taxon>Chloroflexota</taxon>
        <taxon>Ktedonobacteria</taxon>
        <taxon>Ktedonobacterales</taxon>
        <taxon>Ktedonobacteraceae</taxon>
        <taxon>Ktedonospora</taxon>
    </lineage>
</organism>
<feature type="compositionally biased region" description="Polar residues" evidence="1">
    <location>
        <begin position="60"/>
        <end position="104"/>
    </location>
</feature>
<feature type="region of interest" description="Disordered" evidence="1">
    <location>
        <begin position="60"/>
        <end position="153"/>
    </location>
</feature>
<dbReference type="AlphaFoldDB" id="A0A8J3MXL4"/>
<evidence type="ECO:0000256" key="1">
    <source>
        <dbReference type="SAM" id="MobiDB-lite"/>
    </source>
</evidence>
<keyword evidence="3" id="KW-1185">Reference proteome</keyword>
<gene>
    <name evidence="2" type="ORF">KSX_82740</name>
</gene>
<proteinExistence type="predicted"/>
<dbReference type="EMBL" id="BNJF01000007">
    <property type="protein sequence ID" value="GHO50111.1"/>
    <property type="molecule type" value="Genomic_DNA"/>
</dbReference>
<dbReference type="Proteomes" id="UP000612362">
    <property type="component" value="Unassembled WGS sequence"/>
</dbReference>
<name>A0A8J3MXL4_9CHLR</name>
<evidence type="ECO:0000313" key="3">
    <source>
        <dbReference type="Proteomes" id="UP000612362"/>
    </source>
</evidence>
<evidence type="ECO:0000313" key="2">
    <source>
        <dbReference type="EMBL" id="GHO50111.1"/>
    </source>
</evidence>
<accession>A0A8J3MXL4</accession>
<reference evidence="2" key="1">
    <citation type="submission" date="2020-10" db="EMBL/GenBank/DDBJ databases">
        <title>Taxonomic study of unclassified bacteria belonging to the class Ktedonobacteria.</title>
        <authorList>
            <person name="Yabe S."/>
            <person name="Wang C.M."/>
            <person name="Zheng Y."/>
            <person name="Sakai Y."/>
            <person name="Cavaletti L."/>
            <person name="Monciardini P."/>
            <person name="Donadio S."/>
        </authorList>
    </citation>
    <scope>NUCLEOTIDE SEQUENCE</scope>
    <source>
        <strain evidence="2">SOSP1-1</strain>
    </source>
</reference>
<sequence length="153" mass="16796">MIQHLMEEPLPPREINPALPPAVESIILRGMSKQAEERAPSCMAFIDALDTAWKNSRVTLTNAHDPESTQVAPWSNAQADYLPTQLTSRPTPTNGSGQTQGQTPATPPSAPLNTQVPHRNLRPCPQGLITRSSLDPCPPTRQHPFPIRNDVRD</sequence>
<protein>
    <submittedName>
        <fullName evidence="2">Uncharacterized protein</fullName>
    </submittedName>
</protein>